<evidence type="ECO:0000256" key="7">
    <source>
        <dbReference type="ARBA" id="ARBA00023239"/>
    </source>
</evidence>
<keyword evidence="14" id="KW-1185">Reference proteome</keyword>
<dbReference type="InterPro" id="IPR033129">
    <property type="entry name" value="PEPCASE_His_AS"/>
</dbReference>
<feature type="active site" evidence="10 11">
    <location>
        <position position="152"/>
    </location>
</feature>
<evidence type="ECO:0000313" key="14">
    <source>
        <dbReference type="Proteomes" id="UP000294558"/>
    </source>
</evidence>
<comment type="similarity">
    <text evidence="3 10">Belongs to the PEPCase type 1 family.</text>
</comment>
<name>A0A4R7HXY7_9ACTN</name>
<dbReference type="InterPro" id="IPR015813">
    <property type="entry name" value="Pyrv/PenolPyrv_kinase-like_dom"/>
</dbReference>
<comment type="cofactor">
    <cofactor evidence="1 10">
        <name>Mg(2+)</name>
        <dbReference type="ChEBI" id="CHEBI:18420"/>
    </cofactor>
</comment>
<dbReference type="InterPro" id="IPR022805">
    <property type="entry name" value="PEP_COase_bac/pln-type"/>
</dbReference>
<dbReference type="HAMAP" id="MF_00595">
    <property type="entry name" value="PEPcase_type1"/>
    <property type="match status" value="1"/>
</dbReference>
<evidence type="ECO:0000256" key="6">
    <source>
        <dbReference type="ARBA" id="ARBA00022842"/>
    </source>
</evidence>
<dbReference type="PROSITE" id="PS00781">
    <property type="entry name" value="PEPCASE_1"/>
    <property type="match status" value="1"/>
</dbReference>
<dbReference type="AlphaFoldDB" id="A0A4R7HXY7"/>
<dbReference type="EMBL" id="SOAU01000001">
    <property type="protein sequence ID" value="TDT15951.1"/>
    <property type="molecule type" value="Genomic_DNA"/>
</dbReference>
<evidence type="ECO:0000256" key="4">
    <source>
        <dbReference type="ARBA" id="ARBA00012305"/>
    </source>
</evidence>
<dbReference type="GO" id="GO:0000287">
    <property type="term" value="F:magnesium ion binding"/>
    <property type="evidence" value="ECO:0007669"/>
    <property type="project" value="UniProtKB-UniRule"/>
</dbReference>
<protein>
    <recommendedName>
        <fullName evidence="5 10">Phosphoenolpyruvate carboxylase</fullName>
        <shortName evidence="10">PEPC</shortName>
        <shortName evidence="10">PEPCase</shortName>
        <ecNumber evidence="4 10">4.1.1.31</ecNumber>
    </recommendedName>
</protein>
<evidence type="ECO:0000256" key="12">
    <source>
        <dbReference type="PROSITE-ProRule" id="PRU10112"/>
    </source>
</evidence>
<dbReference type="PANTHER" id="PTHR30523">
    <property type="entry name" value="PHOSPHOENOLPYRUVATE CARBOXYLASE"/>
    <property type="match status" value="1"/>
</dbReference>
<dbReference type="GO" id="GO:0008964">
    <property type="term" value="F:phosphoenolpyruvate carboxylase activity"/>
    <property type="evidence" value="ECO:0007669"/>
    <property type="project" value="UniProtKB-UniRule"/>
</dbReference>
<dbReference type="RefSeq" id="WP_133868362.1">
    <property type="nucleotide sequence ID" value="NZ_SOAU01000001.1"/>
</dbReference>
<keyword evidence="6 10" id="KW-0460">Magnesium</keyword>
<dbReference type="GO" id="GO:0015977">
    <property type="term" value="P:carbon fixation"/>
    <property type="evidence" value="ECO:0007669"/>
    <property type="project" value="UniProtKB-UniRule"/>
</dbReference>
<evidence type="ECO:0000256" key="1">
    <source>
        <dbReference type="ARBA" id="ARBA00001946"/>
    </source>
</evidence>
<dbReference type="Gene3D" id="1.20.1440.90">
    <property type="entry name" value="Phosphoenolpyruvate/pyruvate domain"/>
    <property type="match status" value="1"/>
</dbReference>
<evidence type="ECO:0000256" key="3">
    <source>
        <dbReference type="ARBA" id="ARBA00008346"/>
    </source>
</evidence>
<evidence type="ECO:0000256" key="8">
    <source>
        <dbReference type="ARBA" id="ARBA00023300"/>
    </source>
</evidence>
<gene>
    <name evidence="10" type="primary">ppc</name>
    <name evidence="13" type="ORF">BDK89_1532</name>
</gene>
<feature type="active site" evidence="10 12">
    <location>
        <position position="587"/>
    </location>
</feature>
<dbReference type="GO" id="GO:0006099">
    <property type="term" value="P:tricarboxylic acid cycle"/>
    <property type="evidence" value="ECO:0007669"/>
    <property type="project" value="InterPro"/>
</dbReference>
<evidence type="ECO:0000313" key="13">
    <source>
        <dbReference type="EMBL" id="TDT15951.1"/>
    </source>
</evidence>
<evidence type="ECO:0000256" key="5">
    <source>
        <dbReference type="ARBA" id="ARBA00022419"/>
    </source>
</evidence>
<accession>A0A4R7HXY7</accession>
<evidence type="ECO:0000256" key="10">
    <source>
        <dbReference type="HAMAP-Rule" id="MF_00595"/>
    </source>
</evidence>
<dbReference type="SUPFAM" id="SSF51621">
    <property type="entry name" value="Phosphoenolpyruvate/pyruvate domain"/>
    <property type="match status" value="1"/>
</dbReference>
<organism evidence="13 14">
    <name type="scientific">Ilumatobacter fluminis</name>
    <dbReference type="NCBI Taxonomy" id="467091"/>
    <lineage>
        <taxon>Bacteria</taxon>
        <taxon>Bacillati</taxon>
        <taxon>Actinomycetota</taxon>
        <taxon>Acidimicrobiia</taxon>
        <taxon>Acidimicrobiales</taxon>
        <taxon>Ilumatobacteraceae</taxon>
        <taxon>Ilumatobacter</taxon>
    </lineage>
</organism>
<keyword evidence="13" id="KW-0670">Pyruvate</keyword>
<dbReference type="Proteomes" id="UP000294558">
    <property type="component" value="Unassembled WGS sequence"/>
</dbReference>
<comment type="subunit">
    <text evidence="10">Homotetramer.</text>
</comment>
<comment type="catalytic activity">
    <reaction evidence="9 10">
        <text>oxaloacetate + phosphate = phosphoenolpyruvate + hydrogencarbonate</text>
        <dbReference type="Rhea" id="RHEA:28370"/>
        <dbReference type="ChEBI" id="CHEBI:16452"/>
        <dbReference type="ChEBI" id="CHEBI:17544"/>
        <dbReference type="ChEBI" id="CHEBI:43474"/>
        <dbReference type="ChEBI" id="CHEBI:58702"/>
        <dbReference type="EC" id="4.1.1.31"/>
    </reaction>
</comment>
<dbReference type="OrthoDB" id="9768133at2"/>
<evidence type="ECO:0000256" key="2">
    <source>
        <dbReference type="ARBA" id="ARBA00003670"/>
    </source>
</evidence>
<proteinExistence type="inferred from homology"/>
<dbReference type="Pfam" id="PF00311">
    <property type="entry name" value="PEPcase"/>
    <property type="match status" value="1"/>
</dbReference>
<dbReference type="PRINTS" id="PR00150">
    <property type="entry name" value="PEPCARBXLASE"/>
</dbReference>
<dbReference type="GO" id="GO:0005829">
    <property type="term" value="C:cytosol"/>
    <property type="evidence" value="ECO:0007669"/>
    <property type="project" value="TreeGrafter"/>
</dbReference>
<dbReference type="InterPro" id="IPR021135">
    <property type="entry name" value="PEP_COase"/>
</dbReference>
<comment type="function">
    <text evidence="2 10">Forms oxaloacetate, a four-carbon dicarboxylic acid source for the tricarboxylic acid cycle.</text>
</comment>
<dbReference type="PANTHER" id="PTHR30523:SF6">
    <property type="entry name" value="PHOSPHOENOLPYRUVATE CARBOXYLASE"/>
    <property type="match status" value="1"/>
</dbReference>
<sequence length="930" mass="102419">MNDSTPPPAETTPDTTDASADIRLLGRLIGDVLREQSGDDLFDLVERVRRSAVDARRDGETPIAELTDMLAAADLDDQVHLIRAFGWLSLLANTAEDIHSERRRRYHQDRGAGARDGTLEATFDRLVGSDLDSDAIAHAVDEVHVTPVITAHPTEVRRQTVLGVVERVAALLERRARAGGSPTELAEIDDALRLAVLTLWDTAMLRLSKLRVRDEINEALRYYRSSIFATVPRLQRDLETLAADRLGHRLDNATPITMGSWIGGDRDGNPFVTAPVLRLAVESQANLAYEHHLVELHRLSRELSMSLRLITPTPALMTLADRSADDSPFRADEPYRRAMRGMHARMWAMAATVLDEVPGPLPHAELEPYGSADELVADLHVVTESLRSHGAGLLADERVDPLRRSVEIFGTHLCGLDMRQNSAIHEEVVAELFRVGGVAADYASLDESERVELLTAELSNARPLVSPHASYSDLTAGEIAVLREAASAHQRFGARTIPHYVISMAQSVSDVLEVAVLLKEVGLVSVDVDSGAITSALDIAPLFETIADLRAADTTLTALLEHPRYAQIVESRDGWHEVMIGYSDSNKDGGYVTSQWELYRAQRALVAAAERAGIRIRLFHGRGGTVGRGGGPAYQAILAQPPGSVHGELRITEQGEMVAAKYAQATSARRNLETLLSATLEASCLDGERLGADGDRYRETMGEIAQLAYETYRGLIEGTAVGRPGEFVDFFRQITPIAEIASLNVGSRPASRKKSDRIEDLRAIPWVFGWSQARLNIPGWFGAGSAFDAFATTDERRALLVEMHDRWPFFKAMLNNMGMVLAKTDLDIGRRYADVLVTDDGLRDAVFGAIADEHARTRRWHAELTGSEVPLVDNPALARSIRNRFPYLDPLHVMQVELLRRYRDGDRDELVERGIQLTLNTIATGLRNSG</sequence>
<keyword evidence="8 10" id="KW-0120">Carbon dioxide fixation</keyword>
<comment type="caution">
    <text evidence="13">The sequence shown here is derived from an EMBL/GenBank/DDBJ whole genome shotgun (WGS) entry which is preliminary data.</text>
</comment>
<dbReference type="GO" id="GO:0006107">
    <property type="term" value="P:oxaloacetate metabolic process"/>
    <property type="evidence" value="ECO:0007669"/>
    <property type="project" value="UniProtKB-UniRule"/>
</dbReference>
<keyword evidence="7 10" id="KW-0456">Lyase</keyword>
<dbReference type="PROSITE" id="PS00393">
    <property type="entry name" value="PEPCASE_2"/>
    <property type="match status" value="1"/>
</dbReference>
<evidence type="ECO:0000256" key="9">
    <source>
        <dbReference type="ARBA" id="ARBA00048995"/>
    </source>
</evidence>
<evidence type="ECO:0000256" key="11">
    <source>
        <dbReference type="PROSITE-ProRule" id="PRU10111"/>
    </source>
</evidence>
<dbReference type="NCBIfam" id="NF000584">
    <property type="entry name" value="PRK00009.1"/>
    <property type="match status" value="1"/>
</dbReference>
<reference evidence="13 14" key="1">
    <citation type="submission" date="2019-03" db="EMBL/GenBank/DDBJ databases">
        <title>Sequencing the genomes of 1000 actinobacteria strains.</title>
        <authorList>
            <person name="Klenk H.-P."/>
        </authorList>
    </citation>
    <scope>NUCLEOTIDE SEQUENCE [LARGE SCALE GENOMIC DNA]</scope>
    <source>
        <strain evidence="13 14">DSM 18936</strain>
    </source>
</reference>
<dbReference type="InterPro" id="IPR018129">
    <property type="entry name" value="PEP_COase_Lys_AS"/>
</dbReference>
<dbReference type="EC" id="4.1.1.31" evidence="4 10"/>